<dbReference type="InterPro" id="IPR058033">
    <property type="entry name" value="ARM_TBCD_2nd"/>
</dbReference>
<dbReference type="PANTHER" id="PTHR12658:SF0">
    <property type="entry name" value="TUBULIN-SPECIFIC CHAPERONE D"/>
    <property type="match status" value="1"/>
</dbReference>
<dbReference type="GO" id="GO:0007021">
    <property type="term" value="P:tubulin complex assembly"/>
    <property type="evidence" value="ECO:0007669"/>
    <property type="project" value="InterPro"/>
</dbReference>
<comment type="similarity">
    <text evidence="1">Belongs to the TBCD family.</text>
</comment>
<dbReference type="InterPro" id="IPR024733">
    <property type="entry name" value="NAGLU_tim-barrel"/>
</dbReference>
<dbReference type="GO" id="GO:0005096">
    <property type="term" value="F:GTPase activator activity"/>
    <property type="evidence" value="ECO:0007669"/>
    <property type="project" value="InterPro"/>
</dbReference>
<feature type="domain" description="C2H2-type" evidence="10">
    <location>
        <begin position="1212"/>
        <end position="1239"/>
    </location>
</feature>
<comment type="caution">
    <text evidence="11">The sequence shown here is derived from an EMBL/GenBank/DDBJ whole genome shotgun (WGS) entry which is preliminary data.</text>
</comment>
<keyword evidence="5 9" id="KW-0863">Zinc-finger</keyword>
<dbReference type="GO" id="GO:0007023">
    <property type="term" value="P:post-chaperonin tubulin folding pathway"/>
    <property type="evidence" value="ECO:0007669"/>
    <property type="project" value="InterPro"/>
</dbReference>
<dbReference type="SUPFAM" id="SSF51445">
    <property type="entry name" value="(Trans)glycosidases"/>
    <property type="match status" value="1"/>
</dbReference>
<evidence type="ECO:0000313" key="11">
    <source>
        <dbReference type="EMBL" id="KAJ6646266.1"/>
    </source>
</evidence>
<dbReference type="InterPro" id="IPR029018">
    <property type="entry name" value="Hex-like_dom2"/>
</dbReference>
<dbReference type="SUPFAM" id="SSF57667">
    <property type="entry name" value="beta-beta-alpha zinc fingers"/>
    <property type="match status" value="4"/>
</dbReference>
<dbReference type="GO" id="GO:0048487">
    <property type="term" value="F:beta-tubulin binding"/>
    <property type="evidence" value="ECO:0007669"/>
    <property type="project" value="InterPro"/>
</dbReference>
<name>A0A9Q0NAX8_9DIPT</name>
<keyword evidence="3" id="KW-0479">Metal-binding</keyword>
<dbReference type="OrthoDB" id="10253476at2759"/>
<dbReference type="GO" id="GO:0000226">
    <property type="term" value="P:microtubule cytoskeleton organization"/>
    <property type="evidence" value="ECO:0007669"/>
    <property type="project" value="TreeGrafter"/>
</dbReference>
<dbReference type="Gene3D" id="3.20.20.80">
    <property type="entry name" value="Glycosidases"/>
    <property type="match status" value="1"/>
</dbReference>
<evidence type="ECO:0000256" key="9">
    <source>
        <dbReference type="PROSITE-ProRule" id="PRU00042"/>
    </source>
</evidence>
<evidence type="ECO:0000313" key="12">
    <source>
        <dbReference type="Proteomes" id="UP001151699"/>
    </source>
</evidence>
<accession>A0A9Q0NAX8</accession>
<dbReference type="InterPro" id="IPR011989">
    <property type="entry name" value="ARM-like"/>
</dbReference>
<feature type="domain" description="C2H2-type" evidence="10">
    <location>
        <begin position="907"/>
        <end position="934"/>
    </location>
</feature>
<dbReference type="InterPro" id="IPR016024">
    <property type="entry name" value="ARM-type_fold"/>
</dbReference>
<dbReference type="Gene3D" id="1.20.120.670">
    <property type="entry name" value="N-acetyl-b-d-glucoasminidase"/>
    <property type="match status" value="1"/>
</dbReference>
<feature type="domain" description="C2H2-type" evidence="10">
    <location>
        <begin position="851"/>
        <end position="873"/>
    </location>
</feature>
<feature type="domain" description="C2H2-type" evidence="10">
    <location>
        <begin position="947"/>
        <end position="976"/>
    </location>
</feature>
<proteinExistence type="inferred from homology"/>
<dbReference type="GO" id="GO:0016787">
    <property type="term" value="F:hydrolase activity"/>
    <property type="evidence" value="ECO:0007669"/>
    <property type="project" value="UniProtKB-KW"/>
</dbReference>
<evidence type="ECO:0000256" key="5">
    <source>
        <dbReference type="ARBA" id="ARBA00022771"/>
    </source>
</evidence>
<dbReference type="GO" id="GO:0034333">
    <property type="term" value="P:adherens junction assembly"/>
    <property type="evidence" value="ECO:0007669"/>
    <property type="project" value="TreeGrafter"/>
</dbReference>
<dbReference type="EMBL" id="WJQU01000001">
    <property type="protein sequence ID" value="KAJ6646266.1"/>
    <property type="molecule type" value="Genomic_DNA"/>
</dbReference>
<feature type="domain" description="C2H2-type" evidence="10">
    <location>
        <begin position="977"/>
        <end position="1000"/>
    </location>
</feature>
<evidence type="ECO:0000256" key="2">
    <source>
        <dbReference type="ARBA" id="ARBA00015003"/>
    </source>
</evidence>
<dbReference type="Pfam" id="PF00096">
    <property type="entry name" value="zf-C2H2"/>
    <property type="match status" value="3"/>
</dbReference>
<keyword evidence="6" id="KW-0378">Hydrolase</keyword>
<dbReference type="SMART" id="SM00355">
    <property type="entry name" value="ZnF_C2H2"/>
    <property type="match status" value="7"/>
</dbReference>
<sequence>MSRILDLRSEYQDGRNEEKMLVKSSKGKEILSPKTIEATIVKEFKIFESSTPLLLLQNSSMYSVHMKLHRAILFLLLIKINLIQCNRDYDNIFKNVKSEATQQTQAKSATDVIARLIPDRAKFFEIEINFDLPRNTFKLLKTDSRETVLITASSGYSACKGFYYYIKNYCNCHVSWEGSQLSLPEKLPEVDFKLTSPTYFIYYQNVCTWSYSFAWWKWENWRKHIDWMALNGISLTLAPVQEMIWTEVYTELGLTNDEIDDHFAGPGFFAWLRMGNLRGWGGPLTSDFKKASSDLQKQIIQALRDLGIVVALPAFAGHVPVAFERLYPNTTLTPVQRWNRFPDKYCCPLFIDPVDPLFKKVGQMFLRKIIKEYGGSNHIYFSDPFNEIDPRLSESNYLSNASAGIYQTMKEVDEKAVWLLQGWMFVKNPFWSDEMIKSFLTAVPLGRMIVLDLQSEQSPQYERTHSFYGQPFVWCMLHNFGGTSGMHGSIDIVNTKIIEAYKMENSTMYGVGITPEGINQNYVVYEFALERGWEQTPTNLETWFQQYTLGRYGQENDFIKKAWHLLRRSVYSYNGTETVRGKYIVCRRPSFKLMPSAWYNNSLIESVWVNFLHASSELSQSTLYNHDLVDITRQFFQNKAEDLYTKFIAAFLRNERHASLKLSHQFVEALRDMDRVLSSSTDFLLGTWLDQAKQLATTDAERQLFEINARNQITLWGPKGQVVDYAMKQWSGMINDYCLPRWEVFFTMCDRALEVRKKFNMTEFRLKVLKEIEEPFTVDTKEYPITPITVNGTTNGTVLISEQLYAKWTLSDIEGASGADLAKPKRHECLSCFQLFASQANIVHSIEKKIFHCQFCDVSFRLHKELIMHEATHKRTLANINLKRCKICGIACEDDLLAHLKEHHEHFECDICKKIYHSKNHLSLHMKTHTRQSLNLHIRIHDGKKPYKCPWEECGRCFHDLATMKVHTRVHTNENPYKCHLCGKTTKQASNLKSHYLHAHKIDYITSKTIRANARLFEKYKTENLPEAGLLEILSQQVMKNLEQQHSAAVQITAIKEEPANKRSDEKLLKEIVVHNGGNIALSHETIDNGKSQKVHSLNSSTSTVCFAQKKSELVDKFSPSLKENQEMLPQAIEIIEHDFVDDSEKSAELNIKSEIMTEVVEFQIRELEPRLTKPKTITVTLQSSAGTSSASPSKYNVEAPREELRIGKRLFKCDICPSSFKQKVKLKVHMMSHTTSAANDKCKMCEICGKTYAQSSSLRKHLKFTHSNFRPYHCEVCGRGFKDNSGLKKPYSCSFCPKKFSTTIVDVQDELPSNTLDHFIEYVEVIQMIESLKTEQQAQYERSYQTYSTVLGRYQEQPHLLDSHLSELISRLLAIIRSSDCQEELFHIAFKYLYQLSKVRTYKVLVKMLPHEISDLDFVLNKLEEQLTKNTIQWETRYMLLLWLSILVLNPFHMSRLDAYSVTDENVSGNHVGEQSKMERIFILCKKNTEKLDSCAEVASFLASKFLIRIDVKDLYLPKFIDWVIQGSRHEVANVTLGQLAAVASILKHGKREDMLNYAQPILQWTVECNFKECNEYLKIKHFLKIVQRLGLVYLKPRLAKWRYQRGSRSLVHNLQQSPNEAFELKNEYLIDENNEDDIVVPDEIEEIIEELLQALRRDEVVGSVIDLLNETEPHEAWHGGCLAVAELAKRGLLLPYRLETMVPILLQALVYDEMKGYMSVGQHIRDAACYMCWAFARAYDPSDLEPFIQRIASGLLVTTVFDREVNCRRAASAAFQESVGRLGNFPHGIDILTTADFFSVGLRTNSFLNVSDYIAQYDEYTTALIDHLFSKKIGHWDTAVREITAKSLYKLTKRAPEYMSSHILPAIFDKTTSIDVNVRHGSVLAIGEIVLSLSELEALDKDTKFLNETLLELINGLVTQFYNRGQYRGMSGEIMSQCSCDFIRNCSVAKVPATAECLESWQAVINMWVVKKSLQIREAAIAALGSLCRTYYCAENFTKSNDELVAYYLKGCENDLEENIRMGFVLALGALPAFMIQPNFDKIIVTLLKQALVPSLQSIVFEKEVDNRQTENIVTSNWAESRRDSIKAVGNVIQTVAFDVNLVTPNVLDKVFECLLMGLQEYTIDDRGDIGAWVRESSMNVLYSLVTTCPSDLLKPTIVSSIMMGFAQQAVESIDRTRGLAGNLFCKIVHHEPSIPHIPDHAFLKTLFPEDHKNVLWLHADHTFPMFCAMLALSTYSEKIVLGLSASIGKLSESLIKYSSTAMFNFLRSHNEHVPRICREILNIFQQYQLNDRVTYPLLNFLDTLLSSNTVDDVLIDTDSNFAEELFRLVKLEVKGQKKLYKLVASVNVLCHLVQIPELSSRVLSILTLYLGYSYVHVRKSTAAKLHETIVLNGECNGVSEENIGKILDLLSETDWGIGITEIRPIRNEICSLLGVKPPVSVADAKK</sequence>
<dbReference type="InterPro" id="IPR024240">
    <property type="entry name" value="NAGLU_N"/>
</dbReference>
<dbReference type="PANTHER" id="PTHR12658">
    <property type="entry name" value="BETA-TUBULIN COFACTOR D"/>
    <property type="match status" value="1"/>
</dbReference>
<feature type="domain" description="C2H2-type" evidence="10">
    <location>
        <begin position="1244"/>
        <end position="1272"/>
    </location>
</feature>
<dbReference type="Pfam" id="PF05089">
    <property type="entry name" value="NAGLU"/>
    <property type="match status" value="1"/>
</dbReference>
<dbReference type="GO" id="GO:0005634">
    <property type="term" value="C:nucleus"/>
    <property type="evidence" value="ECO:0007669"/>
    <property type="project" value="UniProtKB-ARBA"/>
</dbReference>
<dbReference type="Gene3D" id="3.30.160.60">
    <property type="entry name" value="Classic Zinc Finger"/>
    <property type="match status" value="5"/>
</dbReference>
<evidence type="ECO:0000259" key="10">
    <source>
        <dbReference type="PROSITE" id="PS50157"/>
    </source>
</evidence>
<dbReference type="Pfam" id="PF25767">
    <property type="entry name" value="ARM_TBCD_2nd"/>
    <property type="match status" value="1"/>
</dbReference>
<dbReference type="InterPro" id="IPR024732">
    <property type="entry name" value="NAGLU_C"/>
</dbReference>
<dbReference type="Gene3D" id="3.30.379.10">
    <property type="entry name" value="Chitobiase/beta-hexosaminidase domain 2-like"/>
    <property type="match status" value="1"/>
</dbReference>
<evidence type="ECO:0000256" key="7">
    <source>
        <dbReference type="ARBA" id="ARBA00022833"/>
    </source>
</evidence>
<keyword evidence="12" id="KW-1185">Reference proteome</keyword>
<dbReference type="FunFam" id="3.30.160.60:FF:000446">
    <property type="entry name" value="Zinc finger protein"/>
    <property type="match status" value="1"/>
</dbReference>
<organism evidence="11 12">
    <name type="scientific">Pseudolycoriella hygida</name>
    <dbReference type="NCBI Taxonomy" id="35572"/>
    <lineage>
        <taxon>Eukaryota</taxon>
        <taxon>Metazoa</taxon>
        <taxon>Ecdysozoa</taxon>
        <taxon>Arthropoda</taxon>
        <taxon>Hexapoda</taxon>
        <taxon>Insecta</taxon>
        <taxon>Pterygota</taxon>
        <taxon>Neoptera</taxon>
        <taxon>Endopterygota</taxon>
        <taxon>Diptera</taxon>
        <taxon>Nematocera</taxon>
        <taxon>Sciaroidea</taxon>
        <taxon>Sciaridae</taxon>
        <taxon>Pseudolycoriella</taxon>
    </lineage>
</organism>
<gene>
    <name evidence="11" type="primary">TBCD</name>
    <name evidence="11" type="ORF">Bhyg_01477</name>
</gene>
<dbReference type="GO" id="GO:0070830">
    <property type="term" value="P:bicellular tight junction assembly"/>
    <property type="evidence" value="ECO:0007669"/>
    <property type="project" value="TreeGrafter"/>
</dbReference>
<dbReference type="Pfam" id="PF12972">
    <property type="entry name" value="NAGLU_C"/>
    <property type="match status" value="1"/>
</dbReference>
<dbReference type="GO" id="GO:0016328">
    <property type="term" value="C:lateral plasma membrane"/>
    <property type="evidence" value="ECO:0007669"/>
    <property type="project" value="TreeGrafter"/>
</dbReference>
<keyword evidence="7" id="KW-0862">Zinc</keyword>
<dbReference type="InterPro" id="IPR036236">
    <property type="entry name" value="Znf_C2H2_sf"/>
</dbReference>
<evidence type="ECO:0000256" key="6">
    <source>
        <dbReference type="ARBA" id="ARBA00022801"/>
    </source>
</evidence>
<dbReference type="Proteomes" id="UP001151699">
    <property type="component" value="Chromosome A"/>
</dbReference>
<evidence type="ECO:0000256" key="1">
    <source>
        <dbReference type="ARBA" id="ARBA00006853"/>
    </source>
</evidence>
<dbReference type="Pfam" id="PF12971">
    <property type="entry name" value="NAGLU_N"/>
    <property type="match status" value="1"/>
</dbReference>
<keyword evidence="8" id="KW-0143">Chaperone</keyword>
<reference evidence="11" key="1">
    <citation type="submission" date="2022-07" db="EMBL/GenBank/DDBJ databases">
        <authorList>
            <person name="Trinca V."/>
            <person name="Uliana J.V.C."/>
            <person name="Torres T.T."/>
            <person name="Ward R.J."/>
            <person name="Monesi N."/>
        </authorList>
    </citation>
    <scope>NUCLEOTIDE SEQUENCE</scope>
    <source>
        <strain evidence="11">HSMRA1968</strain>
        <tissue evidence="11">Whole embryos</tissue>
    </source>
</reference>
<dbReference type="InterPro" id="IPR013087">
    <property type="entry name" value="Znf_C2H2_type"/>
</dbReference>
<keyword evidence="4" id="KW-0732">Signal</keyword>
<dbReference type="Pfam" id="PF23579">
    <property type="entry name" value="ARM_TBCD"/>
    <property type="match status" value="1"/>
</dbReference>
<dbReference type="InterPro" id="IPR017853">
    <property type="entry name" value="GH"/>
</dbReference>
<dbReference type="GO" id="GO:0008270">
    <property type="term" value="F:zinc ion binding"/>
    <property type="evidence" value="ECO:0007669"/>
    <property type="project" value="UniProtKB-KW"/>
</dbReference>
<evidence type="ECO:0000256" key="3">
    <source>
        <dbReference type="ARBA" id="ARBA00022723"/>
    </source>
</evidence>
<dbReference type="SUPFAM" id="SSF48371">
    <property type="entry name" value="ARM repeat"/>
    <property type="match status" value="1"/>
</dbReference>
<dbReference type="Gene3D" id="1.25.10.10">
    <property type="entry name" value="Leucine-rich Repeat Variant"/>
    <property type="match status" value="2"/>
</dbReference>
<dbReference type="PROSITE" id="PS50157">
    <property type="entry name" value="ZINC_FINGER_C2H2_2"/>
    <property type="match status" value="6"/>
</dbReference>
<dbReference type="Pfam" id="PF12612">
    <property type="entry name" value="TFCD_C"/>
    <property type="match status" value="1"/>
</dbReference>
<dbReference type="PROSITE" id="PS00028">
    <property type="entry name" value="ZINC_FINGER_C2H2_1"/>
    <property type="match status" value="5"/>
</dbReference>
<protein>
    <recommendedName>
        <fullName evidence="2">Tubulin-specific chaperone D</fullName>
    </recommendedName>
</protein>
<dbReference type="InterPro" id="IPR033162">
    <property type="entry name" value="TBCD"/>
</dbReference>
<evidence type="ECO:0000256" key="4">
    <source>
        <dbReference type="ARBA" id="ARBA00022729"/>
    </source>
</evidence>
<evidence type="ECO:0000256" key="8">
    <source>
        <dbReference type="ARBA" id="ARBA00023186"/>
    </source>
</evidence>
<dbReference type="InterPro" id="IPR022577">
    <property type="entry name" value="TBCD_C"/>
</dbReference>